<feature type="region of interest" description="Disordered" evidence="1">
    <location>
        <begin position="1"/>
        <end position="49"/>
    </location>
</feature>
<evidence type="ECO:0000256" key="1">
    <source>
        <dbReference type="SAM" id="MobiDB-lite"/>
    </source>
</evidence>
<feature type="region of interest" description="Disordered" evidence="1">
    <location>
        <begin position="66"/>
        <end position="139"/>
    </location>
</feature>
<name>A0ABQ6LSJ9_9RHOB</name>
<dbReference type="EMBL" id="BSYI01000049">
    <property type="protein sequence ID" value="GMG85041.1"/>
    <property type="molecule type" value="Genomic_DNA"/>
</dbReference>
<keyword evidence="3" id="KW-1185">Reference proteome</keyword>
<evidence type="ECO:0000313" key="3">
    <source>
        <dbReference type="Proteomes" id="UP001239909"/>
    </source>
</evidence>
<reference evidence="2 3" key="1">
    <citation type="submission" date="2023-04" db="EMBL/GenBank/DDBJ databases">
        <title>Marinoamorphus aggregata gen. nov., sp. Nov., isolate from tissue of brittle star Ophioplocus japonicus.</title>
        <authorList>
            <person name="Kawano K."/>
            <person name="Sawayama S."/>
            <person name="Nakagawa S."/>
        </authorList>
    </citation>
    <scope>NUCLEOTIDE SEQUENCE [LARGE SCALE GENOMIC DNA]</scope>
    <source>
        <strain evidence="2 3">NKW23</strain>
    </source>
</reference>
<sequence length="139" mass="15313">MARREAHPLARQARARRAEQRRRLAVAAERGADLGENPVGPALRGLERRPVEQRILREAPDAVLQRIRRAGAPRPAPAPAPGRRGGRMHGPGRLYRYHGVSFRPASADKHCRGAGRSTVERLPPIRSTELDTAHALQAP</sequence>
<proteinExistence type="predicted"/>
<comment type="caution">
    <text evidence="2">The sequence shown here is derived from an EMBL/GenBank/DDBJ whole genome shotgun (WGS) entry which is preliminary data.</text>
</comment>
<evidence type="ECO:0000313" key="2">
    <source>
        <dbReference type="EMBL" id="GMG85041.1"/>
    </source>
</evidence>
<gene>
    <name evidence="2" type="ORF">LNKW23_42570</name>
</gene>
<dbReference type="Proteomes" id="UP001239909">
    <property type="component" value="Unassembled WGS sequence"/>
</dbReference>
<protein>
    <submittedName>
        <fullName evidence="2">Uncharacterized protein</fullName>
    </submittedName>
</protein>
<accession>A0ABQ6LSJ9</accession>
<organism evidence="2 3">
    <name type="scientific">Paralimibaculum aggregatum</name>
    <dbReference type="NCBI Taxonomy" id="3036245"/>
    <lineage>
        <taxon>Bacteria</taxon>
        <taxon>Pseudomonadati</taxon>
        <taxon>Pseudomonadota</taxon>
        <taxon>Alphaproteobacteria</taxon>
        <taxon>Rhodobacterales</taxon>
        <taxon>Paracoccaceae</taxon>
        <taxon>Paralimibaculum</taxon>
    </lineage>
</organism>